<reference evidence="5" key="1">
    <citation type="journal article" date="2022" name="bioRxiv">
        <title>Thiovibrio frasassiensisgen. nov., sp. nov., an autotrophic, elemental sulfur disproportionating bacterium isolated from sulfidic karst sediment, and proposal of Thiovibrionaceae fam. nov.</title>
        <authorList>
            <person name="Aronson H."/>
            <person name="Thomas C."/>
            <person name="Bhattacharyya M."/>
            <person name="Eckstein S."/>
            <person name="Jensen S."/>
            <person name="Barco R."/>
            <person name="Macalady J."/>
            <person name="Amend J."/>
        </authorList>
    </citation>
    <scope>NUCLEOTIDE SEQUENCE</scope>
    <source>
        <strain evidence="5">RS19-109</strain>
    </source>
</reference>
<dbReference type="GO" id="GO:0005829">
    <property type="term" value="C:cytosol"/>
    <property type="evidence" value="ECO:0007669"/>
    <property type="project" value="TreeGrafter"/>
</dbReference>
<dbReference type="GO" id="GO:0006396">
    <property type="term" value="P:RNA processing"/>
    <property type="evidence" value="ECO:0007669"/>
    <property type="project" value="InterPro"/>
</dbReference>
<dbReference type="Pfam" id="PF08032">
    <property type="entry name" value="SpoU_sub_bind"/>
    <property type="match status" value="1"/>
</dbReference>
<proteinExistence type="inferred from homology"/>
<evidence type="ECO:0000313" key="6">
    <source>
        <dbReference type="Proteomes" id="UP001154240"/>
    </source>
</evidence>
<keyword evidence="3" id="KW-0808">Transferase</keyword>
<dbReference type="InterPro" id="IPR029064">
    <property type="entry name" value="Ribosomal_eL30-like_sf"/>
</dbReference>
<keyword evidence="2" id="KW-0489">Methyltransferase</keyword>
<dbReference type="Proteomes" id="UP001154240">
    <property type="component" value="Unassembled WGS sequence"/>
</dbReference>
<reference evidence="5" key="2">
    <citation type="submission" date="2022-10" db="EMBL/GenBank/DDBJ databases">
        <authorList>
            <person name="Aronson H.S."/>
        </authorList>
    </citation>
    <scope>NUCLEOTIDE SEQUENCE</scope>
    <source>
        <strain evidence="5">RS19-109</strain>
    </source>
</reference>
<sequence length="251" mass="26807">MSNLPDNDDILWGIHPILELLRLQPKKVREVVIQQGKAGNKIQEIITLAQEQGVKVRFLPGQRFPSSPDKTHQGVLAKTAPVSTCSLHELLKAAKDEEQPLIVALDSIQDPHNLGAIIRTAAAAGATGIILPKDRSAPLNATAAKSAAGAMAHLKLCLVTNLVTSLQSVKEKGFWVYGAAGEAKRTVFETKFAGPVCLVIGGEDKGMRPLVREHCDELVAIPMAGSLNSLNASVAAGVILFEIVRQRQGSH</sequence>
<dbReference type="GO" id="GO:0008173">
    <property type="term" value="F:RNA methyltransferase activity"/>
    <property type="evidence" value="ECO:0007669"/>
    <property type="project" value="InterPro"/>
</dbReference>
<evidence type="ECO:0000259" key="4">
    <source>
        <dbReference type="SMART" id="SM00967"/>
    </source>
</evidence>
<keyword evidence="6" id="KW-1185">Reference proteome</keyword>
<dbReference type="Gene3D" id="3.30.1330.30">
    <property type="match status" value="1"/>
</dbReference>
<accession>A0A9X4MFD8</accession>
<dbReference type="NCBIfam" id="TIGR00186">
    <property type="entry name" value="rRNA_methyl_3"/>
    <property type="match status" value="1"/>
</dbReference>
<protein>
    <submittedName>
        <fullName evidence="5">23S rRNA (Guanosine(2251)-2'-O)-methyltransferase RlmB</fullName>
    </submittedName>
</protein>
<dbReference type="InterPro" id="IPR001537">
    <property type="entry name" value="SpoU_MeTrfase"/>
</dbReference>
<organism evidence="5 6">
    <name type="scientific">Thiovibrio frasassiensis</name>
    <dbReference type="NCBI Taxonomy" id="2984131"/>
    <lineage>
        <taxon>Bacteria</taxon>
        <taxon>Pseudomonadati</taxon>
        <taxon>Thermodesulfobacteriota</taxon>
        <taxon>Desulfobulbia</taxon>
        <taxon>Desulfobulbales</taxon>
        <taxon>Thiovibrionaceae</taxon>
        <taxon>Thiovibrio</taxon>
    </lineage>
</organism>
<comment type="caution">
    <text evidence="5">The sequence shown here is derived from an EMBL/GenBank/DDBJ whole genome shotgun (WGS) entry which is preliminary data.</text>
</comment>
<evidence type="ECO:0000256" key="2">
    <source>
        <dbReference type="ARBA" id="ARBA00022603"/>
    </source>
</evidence>
<name>A0A9X4MFD8_9BACT</name>
<evidence type="ECO:0000313" key="5">
    <source>
        <dbReference type="EMBL" id="MDG4476251.1"/>
    </source>
</evidence>
<dbReference type="CDD" id="cd18103">
    <property type="entry name" value="SpoU-like_RlmB"/>
    <property type="match status" value="1"/>
</dbReference>
<dbReference type="InterPro" id="IPR013123">
    <property type="entry name" value="SpoU_subst-bd"/>
</dbReference>
<dbReference type="FunFam" id="3.40.1280.10:FF:000008">
    <property type="entry name" value="Group 3 RNA methyltransferase TrmH"/>
    <property type="match status" value="1"/>
</dbReference>
<dbReference type="SUPFAM" id="SSF75217">
    <property type="entry name" value="alpha/beta knot"/>
    <property type="match status" value="1"/>
</dbReference>
<dbReference type="Pfam" id="PF00588">
    <property type="entry name" value="SpoU_methylase"/>
    <property type="match status" value="1"/>
</dbReference>
<dbReference type="AlphaFoldDB" id="A0A9X4MFD8"/>
<evidence type="ECO:0000256" key="3">
    <source>
        <dbReference type="ARBA" id="ARBA00022679"/>
    </source>
</evidence>
<dbReference type="InterPro" id="IPR004441">
    <property type="entry name" value="rRNA_MeTrfase_TrmH"/>
</dbReference>
<dbReference type="GO" id="GO:0003723">
    <property type="term" value="F:RNA binding"/>
    <property type="evidence" value="ECO:0007669"/>
    <property type="project" value="InterPro"/>
</dbReference>
<dbReference type="SMART" id="SM00967">
    <property type="entry name" value="SpoU_sub_bind"/>
    <property type="match status" value="1"/>
</dbReference>
<dbReference type="InterPro" id="IPR029026">
    <property type="entry name" value="tRNA_m1G_MTases_N"/>
</dbReference>
<dbReference type="RefSeq" id="WP_307633221.1">
    <property type="nucleotide sequence ID" value="NZ_JAPHEH010000001.1"/>
</dbReference>
<comment type="similarity">
    <text evidence="1">Belongs to the class IV-like SAM-binding methyltransferase superfamily. RNA methyltransferase TrmH family.</text>
</comment>
<dbReference type="PANTHER" id="PTHR46429">
    <property type="entry name" value="23S RRNA (GUANOSINE-2'-O-)-METHYLTRANSFERASE RLMB"/>
    <property type="match status" value="1"/>
</dbReference>
<dbReference type="GO" id="GO:0032259">
    <property type="term" value="P:methylation"/>
    <property type="evidence" value="ECO:0007669"/>
    <property type="project" value="UniProtKB-KW"/>
</dbReference>
<dbReference type="Gene3D" id="3.40.1280.10">
    <property type="match status" value="1"/>
</dbReference>
<dbReference type="PANTHER" id="PTHR46429:SF1">
    <property type="entry name" value="23S RRNA (GUANOSINE-2'-O-)-METHYLTRANSFERASE RLMB"/>
    <property type="match status" value="1"/>
</dbReference>
<gene>
    <name evidence="5" type="primary">rlmB</name>
    <name evidence="5" type="ORF">OLX77_08795</name>
</gene>
<dbReference type="EMBL" id="JAPHEH010000001">
    <property type="protein sequence ID" value="MDG4476251.1"/>
    <property type="molecule type" value="Genomic_DNA"/>
</dbReference>
<dbReference type="InterPro" id="IPR029028">
    <property type="entry name" value="Alpha/beta_knot_MTases"/>
</dbReference>
<feature type="domain" description="RNA 2-O ribose methyltransferase substrate binding" evidence="4">
    <location>
        <begin position="10"/>
        <end position="85"/>
    </location>
</feature>
<dbReference type="SUPFAM" id="SSF55315">
    <property type="entry name" value="L30e-like"/>
    <property type="match status" value="1"/>
</dbReference>
<evidence type="ECO:0000256" key="1">
    <source>
        <dbReference type="ARBA" id="ARBA00007228"/>
    </source>
</evidence>